<proteinExistence type="predicted"/>
<comment type="caution">
    <text evidence="6">The sequence shown here is derived from an EMBL/GenBank/DDBJ whole genome shotgun (WGS) entry which is preliminary data.</text>
</comment>
<evidence type="ECO:0000256" key="4">
    <source>
        <dbReference type="PROSITE-ProRule" id="PRU00335"/>
    </source>
</evidence>
<keyword evidence="1" id="KW-0805">Transcription regulation</keyword>
<dbReference type="PANTHER" id="PTHR30055:SF234">
    <property type="entry name" value="HTH-TYPE TRANSCRIPTIONAL REGULATOR BETI"/>
    <property type="match status" value="1"/>
</dbReference>
<evidence type="ECO:0000256" key="2">
    <source>
        <dbReference type="ARBA" id="ARBA00023125"/>
    </source>
</evidence>
<gene>
    <name evidence="6" type="ORF">CLV43_105487</name>
</gene>
<keyword evidence="7" id="KW-1185">Reference proteome</keyword>
<evidence type="ECO:0000259" key="5">
    <source>
        <dbReference type="PROSITE" id="PS50977"/>
    </source>
</evidence>
<dbReference type="SUPFAM" id="SSF48498">
    <property type="entry name" value="Tetracyclin repressor-like, C-terminal domain"/>
    <property type="match status" value="1"/>
</dbReference>
<dbReference type="Proteomes" id="UP000239494">
    <property type="component" value="Unassembled WGS sequence"/>
</dbReference>
<dbReference type="InterPro" id="IPR036271">
    <property type="entry name" value="Tet_transcr_reg_TetR-rel_C_sf"/>
</dbReference>
<evidence type="ECO:0000313" key="6">
    <source>
        <dbReference type="EMBL" id="PRY41728.1"/>
    </source>
</evidence>
<dbReference type="Pfam" id="PF00440">
    <property type="entry name" value="TetR_N"/>
    <property type="match status" value="1"/>
</dbReference>
<feature type="domain" description="HTH tetR-type" evidence="5">
    <location>
        <begin position="1"/>
        <end position="54"/>
    </location>
</feature>
<keyword evidence="3" id="KW-0804">Transcription</keyword>
<dbReference type="InterPro" id="IPR001647">
    <property type="entry name" value="HTH_TetR"/>
</dbReference>
<dbReference type="GO" id="GO:0000976">
    <property type="term" value="F:transcription cis-regulatory region binding"/>
    <property type="evidence" value="ECO:0007669"/>
    <property type="project" value="TreeGrafter"/>
</dbReference>
<dbReference type="SUPFAM" id="SSF46689">
    <property type="entry name" value="Homeodomain-like"/>
    <property type="match status" value="1"/>
</dbReference>
<name>A0A2T0T7Y2_9PSEU</name>
<evidence type="ECO:0000313" key="7">
    <source>
        <dbReference type="Proteomes" id="UP000239494"/>
    </source>
</evidence>
<dbReference type="Gene3D" id="1.10.10.60">
    <property type="entry name" value="Homeodomain-like"/>
    <property type="match status" value="1"/>
</dbReference>
<keyword evidence="2 4" id="KW-0238">DNA-binding</keyword>
<dbReference type="PANTHER" id="PTHR30055">
    <property type="entry name" value="HTH-TYPE TRANSCRIPTIONAL REGULATOR RUTR"/>
    <property type="match status" value="1"/>
</dbReference>
<dbReference type="EMBL" id="PVTF01000005">
    <property type="protein sequence ID" value="PRY41728.1"/>
    <property type="molecule type" value="Genomic_DNA"/>
</dbReference>
<organism evidence="6 7">
    <name type="scientific">Umezawaea tangerina</name>
    <dbReference type="NCBI Taxonomy" id="84725"/>
    <lineage>
        <taxon>Bacteria</taxon>
        <taxon>Bacillati</taxon>
        <taxon>Actinomycetota</taxon>
        <taxon>Actinomycetes</taxon>
        <taxon>Pseudonocardiales</taxon>
        <taxon>Pseudonocardiaceae</taxon>
        <taxon>Umezawaea</taxon>
    </lineage>
</organism>
<dbReference type="AlphaFoldDB" id="A0A2T0T7Y2"/>
<dbReference type="PROSITE" id="PS50977">
    <property type="entry name" value="HTH_TETR_2"/>
    <property type="match status" value="1"/>
</dbReference>
<evidence type="ECO:0000256" key="3">
    <source>
        <dbReference type="ARBA" id="ARBA00023163"/>
    </source>
</evidence>
<dbReference type="Gene3D" id="1.10.357.10">
    <property type="entry name" value="Tetracycline Repressor, domain 2"/>
    <property type="match status" value="1"/>
</dbReference>
<feature type="DNA-binding region" description="H-T-H motif" evidence="4">
    <location>
        <begin position="17"/>
        <end position="36"/>
    </location>
</feature>
<sequence length="184" mass="20379">MAAAIAEIADRGYADASLTRIAERAGISKGLLWHYFAGRDDLMRSTVVATVATIRDRVAAELDLTRPVPEVIRAALHHVADLRTTHRAELVALDHIVHNLRHPDGTRQVTLDFYEETYRGQEALFRRGQEEGSLRDFDTRVMAVTYQGAVDVMLAFLDNTPGVDAHAYADKLADILLLGISATR</sequence>
<accession>A0A2T0T7Y2</accession>
<dbReference type="InterPro" id="IPR009057">
    <property type="entry name" value="Homeodomain-like_sf"/>
</dbReference>
<evidence type="ECO:0000256" key="1">
    <source>
        <dbReference type="ARBA" id="ARBA00023015"/>
    </source>
</evidence>
<reference evidence="6 7" key="1">
    <citation type="submission" date="2018-03" db="EMBL/GenBank/DDBJ databases">
        <title>Genomic Encyclopedia of Archaeal and Bacterial Type Strains, Phase II (KMG-II): from individual species to whole genera.</title>
        <authorList>
            <person name="Goeker M."/>
        </authorList>
    </citation>
    <scope>NUCLEOTIDE SEQUENCE [LARGE SCALE GENOMIC DNA]</scope>
    <source>
        <strain evidence="6 7">DSM 44720</strain>
    </source>
</reference>
<dbReference type="GO" id="GO:0003700">
    <property type="term" value="F:DNA-binding transcription factor activity"/>
    <property type="evidence" value="ECO:0007669"/>
    <property type="project" value="TreeGrafter"/>
</dbReference>
<dbReference type="InterPro" id="IPR050109">
    <property type="entry name" value="HTH-type_TetR-like_transc_reg"/>
</dbReference>
<protein>
    <submittedName>
        <fullName evidence="6">TetR family transcriptional regulator</fullName>
    </submittedName>
</protein>